<accession>A0ACC0WF17</accession>
<organism evidence="1 2">
    <name type="scientific">Peronosclerospora sorghi</name>
    <dbReference type="NCBI Taxonomy" id="230839"/>
    <lineage>
        <taxon>Eukaryota</taxon>
        <taxon>Sar</taxon>
        <taxon>Stramenopiles</taxon>
        <taxon>Oomycota</taxon>
        <taxon>Peronosporomycetes</taxon>
        <taxon>Peronosporales</taxon>
        <taxon>Peronosporaceae</taxon>
        <taxon>Peronosclerospora</taxon>
    </lineage>
</organism>
<dbReference type="Proteomes" id="UP001163321">
    <property type="component" value="Chromosome 2"/>
</dbReference>
<evidence type="ECO:0000313" key="2">
    <source>
        <dbReference type="Proteomes" id="UP001163321"/>
    </source>
</evidence>
<gene>
    <name evidence="1" type="ORF">PsorP6_017215</name>
</gene>
<dbReference type="EMBL" id="CM047581">
    <property type="protein sequence ID" value="KAI9916533.1"/>
    <property type="molecule type" value="Genomic_DNA"/>
</dbReference>
<reference evidence="1 2" key="1">
    <citation type="journal article" date="2022" name="bioRxiv">
        <title>The genome of the oomycete Peronosclerospora sorghi, a cosmopolitan pathogen of maize and sorghum, is inflated with dispersed pseudogenes.</title>
        <authorList>
            <person name="Fletcher K."/>
            <person name="Martin F."/>
            <person name="Isakeit T."/>
            <person name="Cavanaugh K."/>
            <person name="Magill C."/>
            <person name="Michelmore R."/>
        </authorList>
    </citation>
    <scope>NUCLEOTIDE SEQUENCE [LARGE SCALE GENOMIC DNA]</scope>
    <source>
        <strain evidence="1">P6</strain>
    </source>
</reference>
<proteinExistence type="predicted"/>
<sequence>MFANVSRPGTMTREMNILKTLDHPNIIKLYDVCEGNRHLHLTTELCTVGELSTVLLPVDTTMRMMLLCLCIRFVTPLSIAITVIFATET</sequence>
<protein>
    <submittedName>
        <fullName evidence="1">Uncharacterized protein</fullName>
    </submittedName>
</protein>
<comment type="caution">
    <text evidence="1">The sequence shown here is derived from an EMBL/GenBank/DDBJ whole genome shotgun (WGS) entry which is preliminary data.</text>
</comment>
<keyword evidence="2" id="KW-1185">Reference proteome</keyword>
<evidence type="ECO:0000313" key="1">
    <source>
        <dbReference type="EMBL" id="KAI9916533.1"/>
    </source>
</evidence>
<name>A0ACC0WF17_9STRA</name>